<accession>A0ABQ9GE41</accession>
<proteinExistence type="predicted"/>
<organism evidence="2 3">
    <name type="scientific">Dryococelus australis</name>
    <dbReference type="NCBI Taxonomy" id="614101"/>
    <lineage>
        <taxon>Eukaryota</taxon>
        <taxon>Metazoa</taxon>
        <taxon>Ecdysozoa</taxon>
        <taxon>Arthropoda</taxon>
        <taxon>Hexapoda</taxon>
        <taxon>Insecta</taxon>
        <taxon>Pterygota</taxon>
        <taxon>Neoptera</taxon>
        <taxon>Polyneoptera</taxon>
        <taxon>Phasmatodea</taxon>
        <taxon>Verophasmatodea</taxon>
        <taxon>Anareolatae</taxon>
        <taxon>Phasmatidae</taxon>
        <taxon>Eurycanthinae</taxon>
        <taxon>Dryococelus</taxon>
    </lineage>
</organism>
<dbReference type="Pfam" id="PF05773">
    <property type="entry name" value="RWD"/>
    <property type="match status" value="1"/>
</dbReference>
<comment type="caution">
    <text evidence="2">The sequence shown here is derived from an EMBL/GenBank/DDBJ whole genome shotgun (WGS) entry which is preliminary data.</text>
</comment>
<evidence type="ECO:0000313" key="3">
    <source>
        <dbReference type="Proteomes" id="UP001159363"/>
    </source>
</evidence>
<reference evidence="2 3" key="1">
    <citation type="submission" date="2023-02" db="EMBL/GenBank/DDBJ databases">
        <title>LHISI_Scaffold_Assembly.</title>
        <authorList>
            <person name="Stuart O.P."/>
            <person name="Cleave R."/>
            <person name="Magrath M.J.L."/>
            <person name="Mikheyev A.S."/>
        </authorList>
    </citation>
    <scope>NUCLEOTIDE SEQUENCE [LARGE SCALE GENOMIC DNA]</scope>
    <source>
        <strain evidence="2">Daus_M_001</strain>
        <tissue evidence="2">Leg muscle</tissue>
    </source>
</reference>
<evidence type="ECO:0000259" key="1">
    <source>
        <dbReference type="PROSITE" id="PS50908"/>
    </source>
</evidence>
<dbReference type="InterPro" id="IPR006575">
    <property type="entry name" value="RWD_dom"/>
</dbReference>
<protein>
    <recommendedName>
        <fullName evidence="1">RWD domain-containing protein</fullName>
    </recommendedName>
</protein>
<dbReference type="PROSITE" id="PS50908">
    <property type="entry name" value="RWD"/>
    <property type="match status" value="1"/>
</dbReference>
<name>A0ABQ9GE41_9NEOP</name>
<dbReference type="Pfam" id="PF16543">
    <property type="entry name" value="DFRP_C"/>
    <property type="match status" value="1"/>
</dbReference>
<feature type="domain" description="RWD" evidence="1">
    <location>
        <begin position="1"/>
        <end position="98"/>
    </location>
</feature>
<dbReference type="Gene3D" id="3.10.110.10">
    <property type="entry name" value="Ubiquitin Conjugating Enzyme"/>
    <property type="match status" value="1"/>
</dbReference>
<dbReference type="Proteomes" id="UP001159363">
    <property type="component" value="Chromosome 12"/>
</dbReference>
<evidence type="ECO:0000313" key="2">
    <source>
        <dbReference type="EMBL" id="KAJ8870452.1"/>
    </source>
</evidence>
<dbReference type="InterPro" id="IPR040213">
    <property type="entry name" value="GIR2-like"/>
</dbReference>
<dbReference type="EMBL" id="JARBHB010000013">
    <property type="protein sequence ID" value="KAJ8870452.1"/>
    <property type="molecule type" value="Genomic_DNA"/>
</dbReference>
<dbReference type="SMART" id="SM00591">
    <property type="entry name" value="RWD"/>
    <property type="match status" value="1"/>
</dbReference>
<dbReference type="SUPFAM" id="SSF54495">
    <property type="entry name" value="UBC-like"/>
    <property type="match status" value="1"/>
</dbReference>
<gene>
    <name evidence="2" type="ORF">PR048_029474</name>
</gene>
<sequence length="215" mass="25154">MVCISVISTTPFHKFAIPIKSEECEVESNNGLSCRLKFEYTAKYPDEPPEVDVFERENFEEDDEMLLREHILKEANENLGTVMVFTLVSSAQEWLSTKWDEIKKEREETATRKAKEVEEAERKRFEGTRVTVESFMQWKEKFDAEFNTKKNQEKEEKEGRKLTGKELFIADKTLIESDLKFLENGDSIKVDESLFQDLEELDLAEINDLDDEDDS</sequence>
<dbReference type="PANTHER" id="PTHR12292">
    <property type="entry name" value="RWD DOMAIN-CONTAINING PROTEIN"/>
    <property type="match status" value="1"/>
</dbReference>
<dbReference type="InterPro" id="IPR016135">
    <property type="entry name" value="UBQ-conjugating_enzyme/RWD"/>
</dbReference>
<dbReference type="InterPro" id="IPR032378">
    <property type="entry name" value="ZC3H15/TMA46_C"/>
</dbReference>
<keyword evidence="3" id="KW-1185">Reference proteome</keyword>